<dbReference type="AlphaFoldDB" id="A0A6J4R0J4"/>
<name>A0A6J4R0J4_9ACTN</name>
<reference evidence="1" key="1">
    <citation type="submission" date="2020-02" db="EMBL/GenBank/DDBJ databases">
        <authorList>
            <person name="Meier V. D."/>
        </authorList>
    </citation>
    <scope>NUCLEOTIDE SEQUENCE</scope>
    <source>
        <strain evidence="1">AVDCRST_MAG58</strain>
    </source>
</reference>
<protein>
    <submittedName>
        <fullName evidence="1">Uncharacterized protein</fullName>
    </submittedName>
</protein>
<dbReference type="EMBL" id="CADCVF010000052">
    <property type="protein sequence ID" value="CAA9460665.1"/>
    <property type="molecule type" value="Genomic_DNA"/>
</dbReference>
<organism evidence="1">
    <name type="scientific">uncultured Rubrobacteraceae bacterium</name>
    <dbReference type="NCBI Taxonomy" id="349277"/>
    <lineage>
        <taxon>Bacteria</taxon>
        <taxon>Bacillati</taxon>
        <taxon>Actinomycetota</taxon>
        <taxon>Rubrobacteria</taxon>
        <taxon>Rubrobacterales</taxon>
        <taxon>Rubrobacteraceae</taxon>
        <taxon>environmental samples</taxon>
    </lineage>
</organism>
<evidence type="ECO:0000313" key="1">
    <source>
        <dbReference type="EMBL" id="CAA9460665.1"/>
    </source>
</evidence>
<accession>A0A6J4R0J4</accession>
<proteinExistence type="predicted"/>
<gene>
    <name evidence="1" type="ORF">AVDCRST_MAG58-2489</name>
</gene>
<sequence length="66" mass="7484">MVKAEARRWRSRSEVQRQAELEAEALEIPYEEVLWRLEKRSGRSGEAGKSCTPALLLSANFTSTGF</sequence>